<dbReference type="EMBL" id="OU015568">
    <property type="protein sequence ID" value="CAG5085671.1"/>
    <property type="molecule type" value="Genomic_DNA"/>
</dbReference>
<sequence length="445" mass="49470">MRVLPSLSLPVLFAAGSDVFSAFNSSEELCQDETAAAQCNDKCAADFAECYGSCADQNCQYECVAEFGRCGPACPCGENCPGGCEGCPSPFCQCTDILNNGEHNYCMHRATAKQDYCVTHCETDTCVLDCSQEFLNEMKQCPCRSECVGGCPCKDSSYECREYAMILDNEHRIEGKMTSVDGEVFERRRYGPRNQMVLDKAFYFEFKEQVFIEIDVSDLELGYDFDQVNGTAVLIENEIGFEDDVIYFCFGHKDTACFEFDGENSVEIVLETSFSHRRGGVGIFQTEVFAVGGVNADGSLNNKAEILGRNGWTTIADFPEVTGISDVAVVSDLKTDKSFILGGHNGDNAVQDIHVFGRNDSTFEFTWIGRLSRRMSQVSSLMFENHILLVGETIERVEIEDDASYGKGYHIRELDPPLQYPVLFATEPDVCLNSCKEFCFAGDLW</sequence>
<feature type="chain" id="PRO_5047434567" evidence="1">
    <location>
        <begin position="17"/>
        <end position="445"/>
    </location>
</feature>
<evidence type="ECO:0000313" key="2">
    <source>
        <dbReference type="EMBL" id="CAG5085671.1"/>
    </source>
</evidence>
<keyword evidence="1" id="KW-0732">Signal</keyword>
<accession>A0ABN7RTA4</accession>
<reference evidence="2 3" key="1">
    <citation type="submission" date="2021-04" db="EMBL/GenBank/DDBJ databases">
        <authorList>
            <person name="Bliznina A."/>
        </authorList>
    </citation>
    <scope>NUCLEOTIDE SEQUENCE [LARGE SCALE GENOMIC DNA]</scope>
</reference>
<keyword evidence="3" id="KW-1185">Reference proteome</keyword>
<proteinExistence type="predicted"/>
<protein>
    <submittedName>
        <fullName evidence="2">Oidioi.mRNA.OKI2018_I69.PAR.g10961.t1.cds</fullName>
    </submittedName>
</protein>
<organism evidence="2 3">
    <name type="scientific">Oikopleura dioica</name>
    <name type="common">Tunicate</name>
    <dbReference type="NCBI Taxonomy" id="34765"/>
    <lineage>
        <taxon>Eukaryota</taxon>
        <taxon>Metazoa</taxon>
        <taxon>Chordata</taxon>
        <taxon>Tunicata</taxon>
        <taxon>Appendicularia</taxon>
        <taxon>Copelata</taxon>
        <taxon>Oikopleuridae</taxon>
        <taxon>Oikopleura</taxon>
    </lineage>
</organism>
<dbReference type="InterPro" id="IPR015915">
    <property type="entry name" value="Kelch-typ_b-propeller"/>
</dbReference>
<evidence type="ECO:0000256" key="1">
    <source>
        <dbReference type="SAM" id="SignalP"/>
    </source>
</evidence>
<dbReference type="Proteomes" id="UP001158576">
    <property type="component" value="Chromosome PAR"/>
</dbReference>
<gene>
    <name evidence="2" type="ORF">OKIOD_LOCUS2519</name>
</gene>
<dbReference type="SUPFAM" id="SSF117281">
    <property type="entry name" value="Kelch motif"/>
    <property type="match status" value="1"/>
</dbReference>
<feature type="signal peptide" evidence="1">
    <location>
        <begin position="1"/>
        <end position="16"/>
    </location>
</feature>
<evidence type="ECO:0000313" key="3">
    <source>
        <dbReference type="Proteomes" id="UP001158576"/>
    </source>
</evidence>
<name>A0ABN7RTA4_OIKDI</name>
<dbReference type="Gene3D" id="2.120.10.80">
    <property type="entry name" value="Kelch-type beta propeller"/>
    <property type="match status" value="1"/>
</dbReference>